<feature type="domain" description="DUF1266" evidence="1">
    <location>
        <begin position="58"/>
        <end position="207"/>
    </location>
</feature>
<organism evidence="2 3">
    <name type="scientific">Bacillus paramycoides</name>
    <dbReference type="NCBI Taxonomy" id="2026194"/>
    <lineage>
        <taxon>Bacteria</taxon>
        <taxon>Bacillati</taxon>
        <taxon>Bacillota</taxon>
        <taxon>Bacilli</taxon>
        <taxon>Bacillales</taxon>
        <taxon>Bacillaceae</taxon>
        <taxon>Bacillus</taxon>
        <taxon>Bacillus cereus group</taxon>
    </lineage>
</organism>
<accession>A0A1J9W2D0</accession>
<dbReference type="RefSeq" id="WP_071717376.1">
    <property type="nucleotide sequence ID" value="NZ_CBCSHB010000017.1"/>
</dbReference>
<name>A0A1J9W2D0_9BACI</name>
<dbReference type="AlphaFoldDB" id="A0A1J9W2D0"/>
<dbReference type="Proteomes" id="UP000182788">
    <property type="component" value="Unassembled WGS sequence"/>
</dbReference>
<comment type="caution">
    <text evidence="2">The sequence shown here is derived from an EMBL/GenBank/DDBJ whole genome shotgun (WGS) entry which is preliminary data.</text>
</comment>
<protein>
    <submittedName>
        <fullName evidence="2">Peptide chain release factor A</fullName>
    </submittedName>
</protein>
<proteinExistence type="predicted"/>
<evidence type="ECO:0000313" key="2">
    <source>
        <dbReference type="EMBL" id="OJD82573.1"/>
    </source>
</evidence>
<dbReference type="InterPro" id="IPR009677">
    <property type="entry name" value="DUF1266"/>
</dbReference>
<reference evidence="2 3" key="1">
    <citation type="submission" date="2016-06" db="EMBL/GenBank/DDBJ databases">
        <title>First insights into the genetic diversity and population structure of in the Bacillus cereus group bacteria from diverse marine environments.</title>
        <authorList>
            <person name="Liu Y."/>
            <person name="Lai Q."/>
            <person name="Shao Z."/>
        </authorList>
    </citation>
    <scope>NUCLEOTIDE SEQUENCE [LARGE SCALE GENOMIC DNA]</scope>
    <source>
        <strain evidence="2 3">NH24A2</strain>
    </source>
</reference>
<evidence type="ECO:0000313" key="3">
    <source>
        <dbReference type="Proteomes" id="UP000182788"/>
    </source>
</evidence>
<dbReference type="GeneID" id="87589897"/>
<gene>
    <name evidence="2" type="ORF">BAU28_19905</name>
</gene>
<sequence length="228" mass="27442">MPVLYKRKRGKQLELYFRCLSSVCLNCFYLTNYFTRYEFTLIRDRFIGKRFLKNVLWTWKIENSTELKEKIIWLLEEGTRQEFNRIRHQLTPLSEAARKQLSKDHPDYEKLYITNYGLHILTDSGIAAFDYAWCICLCRVGRRLGYLSKQEAKSFMIQAARLSQHSYSDWHEYFNAFRIGSHFNANDIEFINKDKYNINYVSHLFDYKKTLLSVVPWENKLLKDLKLP</sequence>
<dbReference type="EMBL" id="MAOI01000006">
    <property type="protein sequence ID" value="OJD82573.1"/>
    <property type="molecule type" value="Genomic_DNA"/>
</dbReference>
<evidence type="ECO:0000259" key="1">
    <source>
        <dbReference type="Pfam" id="PF06889"/>
    </source>
</evidence>
<dbReference type="Pfam" id="PF06889">
    <property type="entry name" value="DUF1266"/>
    <property type="match status" value="1"/>
</dbReference>